<dbReference type="Proteomes" id="UP000011713">
    <property type="component" value="Unassembled WGS sequence"/>
</dbReference>
<evidence type="ECO:0000313" key="1">
    <source>
        <dbReference type="EnsemblProtists" id="HpaP807289"/>
    </source>
</evidence>
<dbReference type="EnsemblProtists" id="HpaT807289">
    <property type="protein sequence ID" value="HpaP807289"/>
    <property type="gene ID" value="HpaG807289"/>
</dbReference>
<sequence>MDTGKSTHGFDPDSRSLCYSVHDGLHRVVNFWYQFTLHEGEHGTARNPLTRASWVPFPLIPMDEPCRIGHKKFLTQAKAAYL</sequence>
<reference evidence="1" key="2">
    <citation type="submission" date="2015-06" db="UniProtKB">
        <authorList>
            <consortium name="EnsemblProtists"/>
        </authorList>
    </citation>
    <scope>IDENTIFICATION</scope>
    <source>
        <strain evidence="1">Emoy2</strain>
    </source>
</reference>
<evidence type="ECO:0000313" key="2">
    <source>
        <dbReference type="Proteomes" id="UP000011713"/>
    </source>
</evidence>
<organism evidence="1 2">
    <name type="scientific">Hyaloperonospora arabidopsidis (strain Emoy2)</name>
    <name type="common">Downy mildew agent</name>
    <name type="synonym">Peronospora arabidopsidis</name>
    <dbReference type="NCBI Taxonomy" id="559515"/>
    <lineage>
        <taxon>Eukaryota</taxon>
        <taxon>Sar</taxon>
        <taxon>Stramenopiles</taxon>
        <taxon>Oomycota</taxon>
        <taxon>Peronosporomycetes</taxon>
        <taxon>Peronosporales</taxon>
        <taxon>Peronosporaceae</taxon>
        <taxon>Hyaloperonospora</taxon>
    </lineage>
</organism>
<dbReference type="AlphaFoldDB" id="M4BLK4"/>
<protein>
    <submittedName>
        <fullName evidence="1">Uncharacterized protein</fullName>
    </submittedName>
</protein>
<keyword evidence="2" id="KW-1185">Reference proteome</keyword>
<dbReference type="InParanoid" id="M4BLK4"/>
<dbReference type="HOGENOM" id="CLU_2563322_0_0_1"/>
<dbReference type="EMBL" id="JH598389">
    <property type="status" value="NOT_ANNOTATED_CDS"/>
    <property type="molecule type" value="Genomic_DNA"/>
</dbReference>
<dbReference type="VEuPathDB" id="FungiDB:HpaG807289"/>
<name>M4BLK4_HYAAE</name>
<reference evidence="2" key="1">
    <citation type="journal article" date="2010" name="Science">
        <title>Signatures of adaptation to obligate biotrophy in the Hyaloperonospora arabidopsidis genome.</title>
        <authorList>
            <person name="Baxter L."/>
            <person name="Tripathy S."/>
            <person name="Ishaque N."/>
            <person name="Boot N."/>
            <person name="Cabral A."/>
            <person name="Kemen E."/>
            <person name="Thines M."/>
            <person name="Ah-Fong A."/>
            <person name="Anderson R."/>
            <person name="Badejoko W."/>
            <person name="Bittner-Eddy P."/>
            <person name="Boore J.L."/>
            <person name="Chibucos M.C."/>
            <person name="Coates M."/>
            <person name="Dehal P."/>
            <person name="Delehaunty K."/>
            <person name="Dong S."/>
            <person name="Downton P."/>
            <person name="Dumas B."/>
            <person name="Fabro G."/>
            <person name="Fronick C."/>
            <person name="Fuerstenberg S.I."/>
            <person name="Fulton L."/>
            <person name="Gaulin E."/>
            <person name="Govers F."/>
            <person name="Hughes L."/>
            <person name="Humphray S."/>
            <person name="Jiang R.H."/>
            <person name="Judelson H."/>
            <person name="Kamoun S."/>
            <person name="Kyung K."/>
            <person name="Meijer H."/>
            <person name="Minx P."/>
            <person name="Morris P."/>
            <person name="Nelson J."/>
            <person name="Phuntumart V."/>
            <person name="Qutob D."/>
            <person name="Rehmany A."/>
            <person name="Rougon-Cardoso A."/>
            <person name="Ryden P."/>
            <person name="Torto-Alalibo T."/>
            <person name="Studholme D."/>
            <person name="Wang Y."/>
            <person name="Win J."/>
            <person name="Wood J."/>
            <person name="Clifton S.W."/>
            <person name="Rogers J."/>
            <person name="Van den Ackerveken G."/>
            <person name="Jones J.D."/>
            <person name="McDowell J.M."/>
            <person name="Beynon J."/>
            <person name="Tyler B.M."/>
        </authorList>
    </citation>
    <scope>NUCLEOTIDE SEQUENCE [LARGE SCALE GENOMIC DNA]</scope>
    <source>
        <strain evidence="2">Emoy2</strain>
    </source>
</reference>
<accession>M4BLK4</accession>
<proteinExistence type="predicted"/>